<accession>A0A9N9GDB8</accession>
<evidence type="ECO:0000256" key="1">
    <source>
        <dbReference type="SAM" id="SignalP"/>
    </source>
</evidence>
<keyword evidence="1" id="KW-0732">Signal</keyword>
<comment type="caution">
    <text evidence="2">The sequence shown here is derived from an EMBL/GenBank/DDBJ whole genome shotgun (WGS) entry which is preliminary data.</text>
</comment>
<evidence type="ECO:0000313" key="3">
    <source>
        <dbReference type="Proteomes" id="UP000789706"/>
    </source>
</evidence>
<dbReference type="AlphaFoldDB" id="A0A9N9GDB8"/>
<feature type="chain" id="PRO_5040147931" evidence="1">
    <location>
        <begin position="25"/>
        <end position="128"/>
    </location>
</feature>
<reference evidence="2" key="1">
    <citation type="submission" date="2021-06" db="EMBL/GenBank/DDBJ databases">
        <authorList>
            <person name="Kallberg Y."/>
            <person name="Tangrot J."/>
            <person name="Rosling A."/>
        </authorList>
    </citation>
    <scope>NUCLEOTIDE SEQUENCE</scope>
    <source>
        <strain evidence="2">AZ414A</strain>
    </source>
</reference>
<proteinExistence type="predicted"/>
<organism evidence="2 3">
    <name type="scientific">Diversispora eburnea</name>
    <dbReference type="NCBI Taxonomy" id="1213867"/>
    <lineage>
        <taxon>Eukaryota</taxon>
        <taxon>Fungi</taxon>
        <taxon>Fungi incertae sedis</taxon>
        <taxon>Mucoromycota</taxon>
        <taxon>Glomeromycotina</taxon>
        <taxon>Glomeromycetes</taxon>
        <taxon>Diversisporales</taxon>
        <taxon>Diversisporaceae</taxon>
        <taxon>Diversispora</taxon>
    </lineage>
</organism>
<sequence length="128" mass="14429">MNQKITFATILVAFSAFFIYFTDASPIGLSPRQPGSVAYCDFTNDVTGRITITELWSGSVRITGQFNTGFPDRTSKYEYQLSGEERGEIESDIIFPPGTAPFQCDYKDKTVKINMLFDVIHVMKECIM</sequence>
<dbReference type="EMBL" id="CAJVPK010001916">
    <property type="protein sequence ID" value="CAG8602134.1"/>
    <property type="molecule type" value="Genomic_DNA"/>
</dbReference>
<dbReference type="OrthoDB" id="2427707at2759"/>
<name>A0A9N9GDB8_9GLOM</name>
<protein>
    <submittedName>
        <fullName evidence="2">11616_t:CDS:1</fullName>
    </submittedName>
</protein>
<evidence type="ECO:0000313" key="2">
    <source>
        <dbReference type="EMBL" id="CAG8602134.1"/>
    </source>
</evidence>
<feature type="signal peptide" evidence="1">
    <location>
        <begin position="1"/>
        <end position="24"/>
    </location>
</feature>
<gene>
    <name evidence="2" type="ORF">DEBURN_LOCUS9573</name>
</gene>
<dbReference type="Proteomes" id="UP000789706">
    <property type="component" value="Unassembled WGS sequence"/>
</dbReference>
<keyword evidence="3" id="KW-1185">Reference proteome</keyword>